<reference evidence="2 3" key="1">
    <citation type="submission" date="2022-08" db="EMBL/GenBank/DDBJ databases">
        <authorList>
            <person name="Zeman M."/>
            <person name="Kubasova T."/>
        </authorList>
    </citation>
    <scope>NUCLEOTIDE SEQUENCE [LARGE SCALE GENOMIC DNA]</scope>
    <source>
        <strain evidence="2 3">ET62</strain>
    </source>
</reference>
<feature type="domain" description="IraD/Gp25-like" evidence="1">
    <location>
        <begin position="44"/>
        <end position="133"/>
    </location>
</feature>
<evidence type="ECO:0000259" key="1">
    <source>
        <dbReference type="Pfam" id="PF04965"/>
    </source>
</evidence>
<dbReference type="EMBL" id="JANRHJ010000023">
    <property type="protein sequence ID" value="MCR8875231.1"/>
    <property type="molecule type" value="Genomic_DNA"/>
</dbReference>
<dbReference type="SUPFAM" id="SSF160719">
    <property type="entry name" value="gpW/gp25-like"/>
    <property type="match status" value="1"/>
</dbReference>
<dbReference type="Proteomes" id="UP001204579">
    <property type="component" value="Unassembled WGS sequence"/>
</dbReference>
<dbReference type="RefSeq" id="WP_258336274.1">
    <property type="nucleotide sequence ID" value="NZ_JANRHJ010000023.1"/>
</dbReference>
<dbReference type="Pfam" id="PF04965">
    <property type="entry name" value="GPW_gp25"/>
    <property type="match status" value="1"/>
</dbReference>
<sequence>MNGNEHDISIQTLPLTGELEGAAFLGRGWSFPPVLTEQGVQMSSYEQDIRESLCVLFSTSPGERVNRYDYGCPLRRYAFEPLTVQTTVRLRNDISRAVTLYEPRIELEDISFEEQPEQGVLLIRLTYTVIRTNNRHNMVYPFYINEGTSITTK</sequence>
<accession>A0AAW5N8L5</accession>
<comment type="caution">
    <text evidence="2">The sequence shown here is derived from an EMBL/GenBank/DDBJ whole genome shotgun (WGS) entry which is preliminary data.</text>
</comment>
<evidence type="ECO:0000313" key="3">
    <source>
        <dbReference type="Proteomes" id="UP001204579"/>
    </source>
</evidence>
<protein>
    <submittedName>
        <fullName evidence="2">GPW/gp25 family protein</fullName>
    </submittedName>
</protein>
<dbReference type="InterPro" id="IPR007048">
    <property type="entry name" value="IraD/Gp25-like"/>
</dbReference>
<proteinExistence type="predicted"/>
<dbReference type="AlphaFoldDB" id="A0AAW5N8L5"/>
<dbReference type="Gene3D" id="3.10.450.40">
    <property type="match status" value="1"/>
</dbReference>
<evidence type="ECO:0000313" key="2">
    <source>
        <dbReference type="EMBL" id="MCR8875231.1"/>
    </source>
</evidence>
<name>A0AAW5N8L5_9BACT</name>
<organism evidence="2 3">
    <name type="scientific">Phocaeicola barnesiae</name>
    <dbReference type="NCBI Taxonomy" id="376804"/>
    <lineage>
        <taxon>Bacteria</taxon>
        <taxon>Pseudomonadati</taxon>
        <taxon>Bacteroidota</taxon>
        <taxon>Bacteroidia</taxon>
        <taxon>Bacteroidales</taxon>
        <taxon>Bacteroidaceae</taxon>
        <taxon>Phocaeicola</taxon>
    </lineage>
</organism>
<gene>
    <name evidence="2" type="ORF">NW209_14665</name>
</gene>
<keyword evidence="3" id="KW-1185">Reference proteome</keyword>